<protein>
    <recommendedName>
        <fullName evidence="1">DUF1330 domain-containing protein</fullName>
    </recommendedName>
</protein>
<accession>A0A0F2TCT2</accession>
<dbReference type="EMBL" id="JZKH01000033">
    <property type="protein sequence ID" value="KJS61003.1"/>
    <property type="molecule type" value="Genomic_DNA"/>
</dbReference>
<organism evidence="2 3">
    <name type="scientific">Streptomyces rubellomurinus (strain ATCC 31215)</name>
    <dbReference type="NCBI Taxonomy" id="359131"/>
    <lineage>
        <taxon>Bacteria</taxon>
        <taxon>Bacillati</taxon>
        <taxon>Actinomycetota</taxon>
        <taxon>Actinomycetes</taxon>
        <taxon>Kitasatosporales</taxon>
        <taxon>Streptomycetaceae</taxon>
        <taxon>Streptomyces</taxon>
    </lineage>
</organism>
<keyword evidence="3" id="KW-1185">Reference proteome</keyword>
<dbReference type="InterPro" id="IPR010753">
    <property type="entry name" value="DUF1330"/>
</dbReference>
<name>A0A0F2TCT2_STRR3</name>
<dbReference type="Proteomes" id="UP000033699">
    <property type="component" value="Unassembled WGS sequence"/>
</dbReference>
<reference evidence="2 3" key="1">
    <citation type="submission" date="2015-02" db="EMBL/GenBank/DDBJ databases">
        <authorList>
            <person name="Ju K.-S."/>
            <person name="Doroghazi J.R."/>
            <person name="Metcalf W."/>
        </authorList>
    </citation>
    <scope>NUCLEOTIDE SEQUENCE [LARGE SCALE GENOMIC DNA]</scope>
    <source>
        <strain evidence="2 3">ATCC 31215</strain>
    </source>
</reference>
<dbReference type="OrthoDB" id="9806380at2"/>
<sequence>MTAYAVAQVHAVNPGPDIVEYLRRIDDTLDPFGGRFLVHGGDRLDTVEGTWGALGLILIEFPDHDSALAWWHSPAYRDIAPLRTRNMRADIVLAQGVPEGYRAADHLAKL</sequence>
<dbReference type="RefSeq" id="WP_045697849.1">
    <property type="nucleotide sequence ID" value="NZ_JZKH01000033.1"/>
</dbReference>
<feature type="domain" description="DUF1330" evidence="1">
    <location>
        <begin position="2"/>
        <end position="97"/>
    </location>
</feature>
<evidence type="ECO:0000259" key="1">
    <source>
        <dbReference type="Pfam" id="PF07045"/>
    </source>
</evidence>
<gene>
    <name evidence="2" type="ORF">VM95_17815</name>
</gene>
<dbReference type="Pfam" id="PF07045">
    <property type="entry name" value="DUF1330"/>
    <property type="match status" value="1"/>
</dbReference>
<dbReference type="InterPro" id="IPR011008">
    <property type="entry name" value="Dimeric_a/b-barrel"/>
</dbReference>
<evidence type="ECO:0000313" key="3">
    <source>
        <dbReference type="Proteomes" id="UP000033699"/>
    </source>
</evidence>
<dbReference type="Gene3D" id="3.30.70.100">
    <property type="match status" value="1"/>
</dbReference>
<dbReference type="PATRIC" id="fig|359131.3.peg.4154"/>
<dbReference type="PANTHER" id="PTHR41521:SF4">
    <property type="entry name" value="BLR0684 PROTEIN"/>
    <property type="match status" value="1"/>
</dbReference>
<dbReference type="PANTHER" id="PTHR41521">
    <property type="match status" value="1"/>
</dbReference>
<proteinExistence type="predicted"/>
<comment type="caution">
    <text evidence="2">The sequence shown here is derived from an EMBL/GenBank/DDBJ whole genome shotgun (WGS) entry which is preliminary data.</text>
</comment>
<dbReference type="SUPFAM" id="SSF54909">
    <property type="entry name" value="Dimeric alpha+beta barrel"/>
    <property type="match status" value="1"/>
</dbReference>
<evidence type="ECO:0000313" key="2">
    <source>
        <dbReference type="EMBL" id="KJS61003.1"/>
    </source>
</evidence>
<dbReference type="AlphaFoldDB" id="A0A0F2TCT2"/>